<keyword evidence="1" id="KW-1134">Transmembrane beta strand</keyword>
<keyword evidence="7" id="KW-1185">Reference proteome</keyword>
<accession>K8WM18</accession>
<keyword evidence="1" id="KW-0472">Membrane</keyword>
<feature type="domain" description="Haemolysin activator HlyB C-terminal" evidence="4">
    <location>
        <begin position="192"/>
        <end position="505"/>
    </location>
</feature>
<evidence type="ECO:0000256" key="1">
    <source>
        <dbReference type="ARBA" id="ARBA00022452"/>
    </source>
</evidence>
<evidence type="ECO:0000256" key="2">
    <source>
        <dbReference type="ARBA" id="ARBA00022692"/>
    </source>
</evidence>
<dbReference type="InterPro" id="IPR013686">
    <property type="entry name" value="Polypept-transport_assoc_ShlB"/>
</dbReference>
<dbReference type="PANTHER" id="PTHR34597:SF3">
    <property type="entry name" value="OUTER MEMBRANE TRANSPORTER CDIB"/>
    <property type="match status" value="1"/>
</dbReference>
<evidence type="ECO:0000259" key="5">
    <source>
        <dbReference type="Pfam" id="PF08479"/>
    </source>
</evidence>
<keyword evidence="3" id="KW-0998">Cell outer membrane</keyword>
<dbReference type="GO" id="GO:0098046">
    <property type="term" value="C:type V protein secretion system complex"/>
    <property type="evidence" value="ECO:0007669"/>
    <property type="project" value="TreeGrafter"/>
</dbReference>
<dbReference type="Gene3D" id="2.40.160.50">
    <property type="entry name" value="membrane protein fhac: a member of the omp85/tpsb transporter family"/>
    <property type="match status" value="1"/>
</dbReference>
<dbReference type="PANTHER" id="PTHR34597">
    <property type="entry name" value="SLR1661 PROTEIN"/>
    <property type="match status" value="1"/>
</dbReference>
<dbReference type="EMBL" id="AKKN01000003">
    <property type="protein sequence ID" value="EKT61001.1"/>
    <property type="molecule type" value="Genomic_DNA"/>
</dbReference>
<dbReference type="InterPro" id="IPR005565">
    <property type="entry name" value="Hemolysn_activator_HlyB_C"/>
</dbReference>
<dbReference type="OrthoDB" id="290122at2"/>
<evidence type="ECO:0000259" key="4">
    <source>
        <dbReference type="Pfam" id="PF03865"/>
    </source>
</evidence>
<feature type="domain" description="Polypeptide-transport-associated ShlB-type" evidence="5">
    <location>
        <begin position="68"/>
        <end position="129"/>
    </location>
</feature>
<dbReference type="Proteomes" id="UP000010290">
    <property type="component" value="Chromosome"/>
</dbReference>
<gene>
    <name evidence="6" type="ORF">OO7_02901</name>
</gene>
<keyword evidence="2" id="KW-0812">Transmembrane</keyword>
<dbReference type="PATRIC" id="fig|1141660.3.peg.587"/>
<dbReference type="RefSeq" id="WP_008914459.1">
    <property type="nucleotide sequence ID" value="NZ_CM001773.1"/>
</dbReference>
<dbReference type="InterPro" id="IPR051544">
    <property type="entry name" value="TPS_OM_transporter"/>
</dbReference>
<name>K8WM18_9GAMM</name>
<evidence type="ECO:0000313" key="6">
    <source>
        <dbReference type="EMBL" id="EKT61001.1"/>
    </source>
</evidence>
<evidence type="ECO:0000256" key="3">
    <source>
        <dbReference type="ARBA" id="ARBA00023237"/>
    </source>
</evidence>
<dbReference type="Pfam" id="PF08479">
    <property type="entry name" value="POTRA_2"/>
    <property type="match status" value="1"/>
</dbReference>
<evidence type="ECO:0000313" key="7">
    <source>
        <dbReference type="Proteomes" id="UP000010290"/>
    </source>
</evidence>
<organism evidence="6 7">
    <name type="scientific">Providencia sneebia DSM 19967</name>
    <dbReference type="NCBI Taxonomy" id="1141660"/>
    <lineage>
        <taxon>Bacteria</taxon>
        <taxon>Pseudomonadati</taxon>
        <taxon>Pseudomonadota</taxon>
        <taxon>Gammaproteobacteria</taxon>
        <taxon>Enterobacterales</taxon>
        <taxon>Morganellaceae</taxon>
        <taxon>Providencia</taxon>
    </lineage>
</organism>
<comment type="caution">
    <text evidence="6">The sequence shown here is derived from an EMBL/GenBank/DDBJ whole genome shotgun (WGS) entry which is preliminary data.</text>
</comment>
<protein>
    <submittedName>
        <fullName evidence="6">Putative hemolysin activator protein</fullName>
    </submittedName>
</protein>
<proteinExistence type="predicted"/>
<dbReference type="AlphaFoldDB" id="K8WM18"/>
<reference evidence="6 7" key="1">
    <citation type="journal article" date="2012" name="BMC Genomics">
        <title>Comparative genomics of bacteria in the genus Providencia isolated from wild Drosophila melanogaster.</title>
        <authorList>
            <person name="Galac M.R."/>
            <person name="Lazzaro B.P."/>
        </authorList>
    </citation>
    <scope>NUCLEOTIDE SEQUENCE [LARGE SCALE GENOMIC DNA]</scope>
    <source>
        <strain evidence="6 7">DSM 19967</strain>
    </source>
</reference>
<dbReference type="GO" id="GO:0046819">
    <property type="term" value="P:protein secretion by the type V secretion system"/>
    <property type="evidence" value="ECO:0007669"/>
    <property type="project" value="TreeGrafter"/>
</dbReference>
<dbReference type="Pfam" id="PF03865">
    <property type="entry name" value="ShlB"/>
    <property type="match status" value="1"/>
</dbReference>
<dbReference type="GO" id="GO:0008320">
    <property type="term" value="F:protein transmembrane transporter activity"/>
    <property type="evidence" value="ECO:0007669"/>
    <property type="project" value="TreeGrafter"/>
</dbReference>
<sequence>MKTIYLVLFFGLFIAIHSYAETFIDGASVIAPVIQKSSHQSVVEKGKQPCVVIYQVYFSNQSQLPLLNSDILHQWKQSIEGQCVSESTLLAYADKLNEQLSQIGYITSYIHYPQQALLFGVLNIELITGKLSRIEYQDNQQEHHSLKTAFPIKYGQAFDIYQVNQGLMNLRNTQLIPYQIQIISENEEKNISRIVVNGRARRALKGRLSVESKYSQELPAHTVSNIFMLANPLLLNDFFYVGIERDMGIEPDKKLKSAALFYSLPYHYWLFSLYGGYQENTSYKNIQLMESIDLQQDLRSRLMSLQGEYFFHRTANSITSISIGSQIQTLDLFLEHYRLESQKRFSTYGLVGMTHKRDIRGGNATFIVKYKQGTDWFGSSNKSAFTTAKARIYQFSADVQSLFTFANQPMYHRHEVDVQLSHAKLDPLLERNSITGKFGIRGFTNSSNIEDGGENTLQIKNELGWLTPWHDLQIYGALDLATTSNKRANFWHENLLIGSELGVRGQYGCVDYQFFMDTPLWKSIALNTEAINMGVKLSMTY</sequence>
<dbReference type="HOGENOM" id="CLU_503310_0_0_6"/>